<gene>
    <name evidence="1" type="ORF">EZS28_013379</name>
</gene>
<protein>
    <submittedName>
        <fullName evidence="1">Uncharacterized protein</fullName>
    </submittedName>
</protein>
<dbReference type="EMBL" id="SNRW01002998">
    <property type="protein sequence ID" value="KAA6391094.1"/>
    <property type="molecule type" value="Genomic_DNA"/>
</dbReference>
<reference evidence="1 2" key="1">
    <citation type="submission" date="2019-03" db="EMBL/GenBank/DDBJ databases">
        <title>Single cell metagenomics reveals metabolic interactions within the superorganism composed of flagellate Streblomastix strix and complex community of Bacteroidetes bacteria on its surface.</title>
        <authorList>
            <person name="Treitli S.C."/>
            <person name="Kolisko M."/>
            <person name="Husnik F."/>
            <person name="Keeling P."/>
            <person name="Hampl V."/>
        </authorList>
    </citation>
    <scope>NUCLEOTIDE SEQUENCE [LARGE SCALE GENOMIC DNA]</scope>
    <source>
        <strain evidence="1">ST1C</strain>
    </source>
</reference>
<accession>A0A5J4W889</accession>
<evidence type="ECO:0000313" key="1">
    <source>
        <dbReference type="EMBL" id="KAA6391094.1"/>
    </source>
</evidence>
<sequence length="144" mass="16584">MVVFHDTKSSFESELMIYKPMHEEVEDFRISTGGPTTTYSYIYIPYNLNDVLNLPANQIGSIQLLKPQQIKENIKEKEKQIYSCSSDEDGLGIQTGPEIPTENFSDIQPDENLTQYQVDQIGGKYRLMQNIQITLNNQRTINFI</sequence>
<proteinExistence type="predicted"/>
<comment type="caution">
    <text evidence="1">The sequence shown here is derived from an EMBL/GenBank/DDBJ whole genome shotgun (WGS) entry which is preliminary data.</text>
</comment>
<organism evidence="1 2">
    <name type="scientific">Streblomastix strix</name>
    <dbReference type="NCBI Taxonomy" id="222440"/>
    <lineage>
        <taxon>Eukaryota</taxon>
        <taxon>Metamonada</taxon>
        <taxon>Preaxostyla</taxon>
        <taxon>Oxymonadida</taxon>
        <taxon>Streblomastigidae</taxon>
        <taxon>Streblomastix</taxon>
    </lineage>
</organism>
<dbReference type="AlphaFoldDB" id="A0A5J4W889"/>
<evidence type="ECO:0000313" key="2">
    <source>
        <dbReference type="Proteomes" id="UP000324800"/>
    </source>
</evidence>
<name>A0A5J4W889_9EUKA</name>
<dbReference type="Proteomes" id="UP000324800">
    <property type="component" value="Unassembled WGS sequence"/>
</dbReference>